<keyword evidence="5" id="KW-1015">Disulfide bond</keyword>
<dbReference type="PANTHER" id="PTHR12645">
    <property type="entry name" value="ALR/ERV"/>
    <property type="match status" value="1"/>
</dbReference>
<evidence type="ECO:0000256" key="1">
    <source>
        <dbReference type="ARBA" id="ARBA00001974"/>
    </source>
</evidence>
<proteinExistence type="predicted"/>
<dbReference type="GO" id="GO:0060904">
    <property type="term" value="P:regulation of protein folding in endoplasmic reticulum"/>
    <property type="evidence" value="ECO:0007669"/>
    <property type="project" value="EnsemblFungi"/>
</dbReference>
<evidence type="ECO:0000256" key="2">
    <source>
        <dbReference type="ARBA" id="ARBA00022630"/>
    </source>
</evidence>
<dbReference type="Gene3D" id="1.20.120.310">
    <property type="entry name" value="ERV/ALR sulfhydryl oxidase domain"/>
    <property type="match status" value="1"/>
</dbReference>
<dbReference type="GO" id="GO:0050660">
    <property type="term" value="F:flavin adenine dinucleotide binding"/>
    <property type="evidence" value="ECO:0007669"/>
    <property type="project" value="TreeGrafter"/>
</dbReference>
<evidence type="ECO:0000256" key="4">
    <source>
        <dbReference type="ARBA" id="ARBA00023002"/>
    </source>
</evidence>
<evidence type="ECO:0000256" key="7">
    <source>
        <dbReference type="SAM" id="SignalP"/>
    </source>
</evidence>
<dbReference type="GO" id="GO:0005789">
    <property type="term" value="C:endoplasmic reticulum membrane"/>
    <property type="evidence" value="ECO:0007669"/>
    <property type="project" value="EnsemblFungi"/>
</dbReference>
<keyword evidence="3 6" id="KW-0274">FAD</keyword>
<reference evidence="9" key="1">
    <citation type="journal article" date="2014" name="Genome Announc.">
        <title>De novo whole-genome sequence and genome annotation of Lichtheimia ramosa.</title>
        <authorList>
            <person name="Linde J."/>
            <person name="Schwartze V."/>
            <person name="Binder U."/>
            <person name="Lass-Florl C."/>
            <person name="Voigt K."/>
            <person name="Horn F."/>
        </authorList>
    </citation>
    <scope>NUCLEOTIDE SEQUENCE</scope>
    <source>
        <strain evidence="9">JMRC FSU:6197</strain>
    </source>
</reference>
<dbReference type="Pfam" id="PF04777">
    <property type="entry name" value="Evr1_Alr"/>
    <property type="match status" value="1"/>
</dbReference>
<dbReference type="InterPro" id="IPR017905">
    <property type="entry name" value="ERV/ALR_sulphydryl_oxidase"/>
</dbReference>
<dbReference type="FunFam" id="1.20.120.310:FF:000002">
    <property type="entry name" value="Sulfhydryl oxidase"/>
    <property type="match status" value="1"/>
</dbReference>
<dbReference type="InterPro" id="IPR039799">
    <property type="entry name" value="ALR/ERV"/>
</dbReference>
<evidence type="ECO:0000256" key="6">
    <source>
        <dbReference type="RuleBase" id="RU371123"/>
    </source>
</evidence>
<gene>
    <name evidence="9" type="ORF">LRAMOSA00664</name>
</gene>
<feature type="domain" description="ERV/ALR sulfhydryl oxidase" evidence="8">
    <location>
        <begin position="57"/>
        <end position="158"/>
    </location>
</feature>
<evidence type="ECO:0000256" key="5">
    <source>
        <dbReference type="ARBA" id="ARBA00023157"/>
    </source>
</evidence>
<comment type="cofactor">
    <cofactor evidence="1 6">
        <name>FAD</name>
        <dbReference type="ChEBI" id="CHEBI:57692"/>
    </cofactor>
</comment>
<dbReference type="SUPFAM" id="SSF69000">
    <property type="entry name" value="FAD-dependent thiol oxidase"/>
    <property type="match status" value="1"/>
</dbReference>
<keyword evidence="7" id="KW-0732">Signal</keyword>
<dbReference type="GO" id="GO:0016971">
    <property type="term" value="F:flavin-dependent sulfhydryl oxidase activity"/>
    <property type="evidence" value="ECO:0007669"/>
    <property type="project" value="EnsemblFungi"/>
</dbReference>
<keyword evidence="2 6" id="KW-0285">Flavoprotein</keyword>
<evidence type="ECO:0000313" key="9">
    <source>
        <dbReference type="EMBL" id="CDS03262.1"/>
    </source>
</evidence>
<dbReference type="EMBL" id="LK023313">
    <property type="protein sequence ID" value="CDS03262.1"/>
    <property type="molecule type" value="Genomic_DNA"/>
</dbReference>
<dbReference type="PANTHER" id="PTHR12645:SF1">
    <property type="entry name" value="FAD-LINKED SULFHYDRYL OXIDASE ERV2"/>
    <property type="match status" value="1"/>
</dbReference>
<dbReference type="GO" id="GO:0005739">
    <property type="term" value="C:mitochondrion"/>
    <property type="evidence" value="ECO:0007669"/>
    <property type="project" value="TreeGrafter"/>
</dbReference>
<accession>A0A077W736</accession>
<keyword evidence="4 6" id="KW-0560">Oxidoreductase</keyword>
<feature type="chain" id="PRO_5001725956" description="Sulfhydryl oxidase" evidence="7">
    <location>
        <begin position="21"/>
        <end position="173"/>
    </location>
</feature>
<feature type="signal peptide" evidence="7">
    <location>
        <begin position="1"/>
        <end position="20"/>
    </location>
</feature>
<name>A0A077W736_9FUNG</name>
<evidence type="ECO:0000259" key="8">
    <source>
        <dbReference type="PROSITE" id="PS51324"/>
    </source>
</evidence>
<dbReference type="PROSITE" id="PS51324">
    <property type="entry name" value="ERV_ALR"/>
    <property type="match status" value="1"/>
</dbReference>
<dbReference type="AlphaFoldDB" id="A0A077W736"/>
<organism evidence="9">
    <name type="scientific">Lichtheimia ramosa</name>
    <dbReference type="NCBI Taxonomy" id="688394"/>
    <lineage>
        <taxon>Eukaryota</taxon>
        <taxon>Fungi</taxon>
        <taxon>Fungi incertae sedis</taxon>
        <taxon>Mucoromycota</taxon>
        <taxon>Mucoromycotina</taxon>
        <taxon>Mucoromycetes</taxon>
        <taxon>Mucorales</taxon>
        <taxon>Lichtheimiaceae</taxon>
        <taxon>Lichtheimia</taxon>
    </lineage>
</organism>
<sequence>MRRTIIALFLTCLCLALTASYVIVYPRNQAVLTMETSSSTPSSSSSFQGHVISAKMNNATIKAELGRSTWKLLHTMAAQFPDNPSDEERDALTHYFTLLSRLYPCGECAAHFQLLLERYPPQTSSKVAVSQWLCAVHNKVNERLGKEIFDCANIQEKYQCGCEEDQNADTSTS</sequence>
<evidence type="ECO:0000256" key="3">
    <source>
        <dbReference type="ARBA" id="ARBA00022827"/>
    </source>
</evidence>
<protein>
    <recommendedName>
        <fullName evidence="6">Sulfhydryl oxidase</fullName>
        <ecNumber evidence="6">1.8.3.2</ecNumber>
    </recommendedName>
</protein>
<dbReference type="OrthoDB" id="59470at2759"/>
<dbReference type="EC" id="1.8.3.2" evidence="6"/>
<comment type="catalytic activity">
    <reaction evidence="6">
        <text>2 R'C(R)SH + O2 = R'C(R)S-S(R)CR' + H2O2</text>
        <dbReference type="Rhea" id="RHEA:17357"/>
        <dbReference type="ChEBI" id="CHEBI:15379"/>
        <dbReference type="ChEBI" id="CHEBI:16240"/>
        <dbReference type="ChEBI" id="CHEBI:16520"/>
        <dbReference type="ChEBI" id="CHEBI:17412"/>
        <dbReference type="EC" id="1.8.3.2"/>
    </reaction>
</comment>
<dbReference type="InterPro" id="IPR036774">
    <property type="entry name" value="ERV/ALR_sulphydryl_oxid_sf"/>
</dbReference>